<dbReference type="RefSeq" id="WP_176954762.1">
    <property type="nucleotide sequence ID" value="NZ_FNMZ01000004.1"/>
</dbReference>
<sequence length="612" mass="64798">MIPNEILAGPFRSDLTSAPLTATPSAAADSPPIARADTLAAHETALISGNLFDDHGHGADTDPEGGALRVVAVQGVASYVGLGLNLSAGRVRVMEDGKFWFDTAGDFGYLIGGETVEVSFDYTIADAAGATSTATATVTVTGANNAPTLYPDFIYTHEKATTKADVFAFNGLGADKDPEGGALRVVDFLSGAAEAGESVSLPQGGVVKLEADGTLWFRADGAYDHLKVGELAQVTFTYSATDGQFTRSSHVTLMIEGRNTAPEARDDAFSVIEDGSRHGWLLDHNGAGADSDIEGDVLTVFQVERDKAKVDASFDLEEGGRVRVTETGEFWFNPDGDFDHLETGETETVSFTYTIFDGADGYSRATVEIEVEGFTYLSKSAEDDSLRLSEGRAETLDFLANDYTSDTGLAEVVSVSFAPDGPGTYDGPLGGTLTLKDNMREVVFDTGDDFEYLKNEETVSFDFDYEIEERGGDHSTATVTVEVVGRQDTPTAVDDHFVWSLSGGNPAMNVLLDNGEGADFDVDAGEAIIVHGFKPATYNIFRDAGTQLNLHGGGAATISEGGFVTLNASSTTDRYVRGGTLEAGDTVVLDYRLANPNTAPGEDAQVYIDIIA</sequence>
<reference evidence="1 2" key="1">
    <citation type="submission" date="2016-10" db="EMBL/GenBank/DDBJ databases">
        <authorList>
            <person name="de Groot N.N."/>
        </authorList>
    </citation>
    <scope>NUCLEOTIDE SEQUENCE [LARGE SCALE GENOMIC DNA]</scope>
    <source>
        <strain evidence="1 2">DSM 17890</strain>
    </source>
</reference>
<dbReference type="Proteomes" id="UP000199118">
    <property type="component" value="Unassembled WGS sequence"/>
</dbReference>
<evidence type="ECO:0000313" key="1">
    <source>
        <dbReference type="EMBL" id="SDX35053.1"/>
    </source>
</evidence>
<dbReference type="NCBIfam" id="TIGR01965">
    <property type="entry name" value="VCBS_repeat"/>
    <property type="match status" value="2"/>
</dbReference>
<organism evidence="1 2">
    <name type="scientific">Albimonas donghaensis</name>
    <dbReference type="NCBI Taxonomy" id="356660"/>
    <lineage>
        <taxon>Bacteria</taxon>
        <taxon>Pseudomonadati</taxon>
        <taxon>Pseudomonadota</taxon>
        <taxon>Alphaproteobacteria</taxon>
        <taxon>Rhodobacterales</taxon>
        <taxon>Paracoccaceae</taxon>
        <taxon>Albimonas</taxon>
    </lineage>
</organism>
<proteinExistence type="predicted"/>
<dbReference type="EMBL" id="FNMZ01000004">
    <property type="protein sequence ID" value="SDX35053.1"/>
    <property type="molecule type" value="Genomic_DNA"/>
</dbReference>
<dbReference type="AlphaFoldDB" id="A0A1H3AZK1"/>
<dbReference type="STRING" id="356660.SAMN05444336_104380"/>
<dbReference type="Pfam" id="PF17963">
    <property type="entry name" value="Big_9"/>
    <property type="match status" value="3"/>
</dbReference>
<dbReference type="InterPro" id="IPR010221">
    <property type="entry name" value="VCBS_dom"/>
</dbReference>
<name>A0A1H3AZK1_9RHOB</name>
<gene>
    <name evidence="1" type="ORF">SAMN05444336_104380</name>
</gene>
<protein>
    <submittedName>
        <fullName evidence="1">VCBS repeat-containing protein</fullName>
    </submittedName>
</protein>
<evidence type="ECO:0000313" key="2">
    <source>
        <dbReference type="Proteomes" id="UP000199118"/>
    </source>
</evidence>
<accession>A0A1H3AZK1</accession>
<keyword evidence="2" id="KW-1185">Reference proteome</keyword>